<evidence type="ECO:0000313" key="1">
    <source>
        <dbReference type="EMBL" id="OXM99878.1"/>
    </source>
</evidence>
<dbReference type="Proteomes" id="UP000215433">
    <property type="component" value="Unassembled WGS sequence"/>
</dbReference>
<accession>A0A229VW73</accession>
<keyword evidence="2" id="KW-1185">Reference proteome</keyword>
<evidence type="ECO:0000313" key="2">
    <source>
        <dbReference type="Proteomes" id="UP000215433"/>
    </source>
</evidence>
<gene>
    <name evidence="1" type="ORF">Tam10B_1841</name>
</gene>
<evidence type="ECO:0008006" key="3">
    <source>
        <dbReference type="Google" id="ProtNLM"/>
    </source>
</evidence>
<protein>
    <recommendedName>
        <fullName evidence="3">DUF3168 domain-containing protein</fullName>
    </recommendedName>
</protein>
<comment type="caution">
    <text evidence="1">The sequence shown here is derived from an EMBL/GenBank/DDBJ whole genome shotgun (WGS) entry which is preliminary data.</text>
</comment>
<dbReference type="AlphaFoldDB" id="A0A229VW73"/>
<dbReference type="EMBL" id="NEWD01000027">
    <property type="protein sequence ID" value="OXM99878.1"/>
    <property type="molecule type" value="Genomic_DNA"/>
</dbReference>
<dbReference type="OrthoDB" id="4554443at2"/>
<dbReference type="RefSeq" id="WP_093960975.1">
    <property type="nucleotide sequence ID" value="NZ_NEWD01000027.1"/>
</dbReference>
<name>A0A229VW73_9BIFI</name>
<sequence length="135" mass="14754">MVTWQPIDVEDLLRNDLLRMLPDDVHVAAPPLPRALAGTLPYVLLTRVGGSRVNIVMDAHRVSIDVYSTSWSAATSLADMVGGAVAQLSNAPQRVGDWRGSNIITLPYANPDPDHPTIPRMTLLVELMHRSNVIP</sequence>
<organism evidence="1 2">
    <name type="scientific">Bifidobacterium vansinderenii</name>
    <dbReference type="NCBI Taxonomy" id="1984871"/>
    <lineage>
        <taxon>Bacteria</taxon>
        <taxon>Bacillati</taxon>
        <taxon>Actinomycetota</taxon>
        <taxon>Actinomycetes</taxon>
        <taxon>Bifidobacteriales</taxon>
        <taxon>Bifidobacteriaceae</taxon>
        <taxon>Bifidobacterium</taxon>
    </lineage>
</organism>
<reference evidence="1 2" key="1">
    <citation type="submission" date="2017-05" db="EMBL/GenBank/DDBJ databases">
        <title>Bifidobacterium vansinderenii sp. nov.</title>
        <authorList>
            <person name="Lugli G.A."/>
            <person name="Duranti S."/>
            <person name="Mangifesta M."/>
        </authorList>
    </citation>
    <scope>NUCLEOTIDE SEQUENCE [LARGE SCALE GENOMIC DNA]</scope>
    <source>
        <strain evidence="1 2">Tam10B</strain>
    </source>
</reference>
<proteinExistence type="predicted"/>